<proteinExistence type="predicted"/>
<name>A0ABV3K2F0_STRON</name>
<dbReference type="Proteomes" id="UP001552594">
    <property type="component" value="Unassembled WGS sequence"/>
</dbReference>
<reference evidence="1 2" key="1">
    <citation type="submission" date="2024-06" db="EMBL/GenBank/DDBJ databases">
        <title>The Natural Products Discovery Center: Release of the First 8490 Sequenced Strains for Exploring Actinobacteria Biosynthetic Diversity.</title>
        <authorList>
            <person name="Kalkreuter E."/>
            <person name="Kautsar S.A."/>
            <person name="Yang D."/>
            <person name="Bader C.D."/>
            <person name="Teijaro C.N."/>
            <person name="Fluegel L."/>
            <person name="Davis C.M."/>
            <person name="Simpson J.R."/>
            <person name="Lauterbach L."/>
            <person name="Steele A.D."/>
            <person name="Gui C."/>
            <person name="Meng S."/>
            <person name="Li G."/>
            <person name="Viehrig K."/>
            <person name="Ye F."/>
            <person name="Su P."/>
            <person name="Kiefer A.F."/>
            <person name="Nichols A."/>
            <person name="Cepeda A.J."/>
            <person name="Yan W."/>
            <person name="Fan B."/>
            <person name="Jiang Y."/>
            <person name="Adhikari A."/>
            <person name="Zheng C.-J."/>
            <person name="Schuster L."/>
            <person name="Cowan T.M."/>
            <person name="Smanski M.J."/>
            <person name="Chevrette M.G."/>
            <person name="De Carvalho L.P.S."/>
            <person name="Shen B."/>
        </authorList>
    </citation>
    <scope>NUCLEOTIDE SEQUENCE [LARGE SCALE GENOMIC DNA]</scope>
    <source>
        <strain evidence="1 2">NPDC052347</strain>
    </source>
</reference>
<comment type="caution">
    <text evidence="1">The sequence shown here is derived from an EMBL/GenBank/DDBJ whole genome shotgun (WGS) entry which is preliminary data.</text>
</comment>
<dbReference type="RefSeq" id="WP_153068739.1">
    <property type="nucleotide sequence ID" value="NZ_JBFAUK010000017.1"/>
</dbReference>
<dbReference type="EMBL" id="JBFAUK010000017">
    <property type="protein sequence ID" value="MEV5508872.1"/>
    <property type="molecule type" value="Genomic_DNA"/>
</dbReference>
<keyword evidence="2" id="KW-1185">Reference proteome</keyword>
<accession>A0ABV3K2F0</accession>
<sequence length="119" mass="12705">MLDKRITVSVYGSDEVGRARLARRLRGLDDVRVVRAGAEVEVLLLGRQDRNVLRGAVGGVPVVVVAEELGETELMAIADFGVWSVLLASQASPRRLARAIHSAAGCCPPGPLRLPRALV</sequence>
<evidence type="ECO:0000313" key="1">
    <source>
        <dbReference type="EMBL" id="MEV5508872.1"/>
    </source>
</evidence>
<evidence type="ECO:0000313" key="2">
    <source>
        <dbReference type="Proteomes" id="UP001552594"/>
    </source>
</evidence>
<protein>
    <submittedName>
        <fullName evidence="1">Uncharacterized protein</fullName>
    </submittedName>
</protein>
<gene>
    <name evidence="1" type="ORF">AB0L16_20915</name>
</gene>
<organism evidence="1 2">
    <name type="scientific">Streptomyces orinoci</name>
    <name type="common">Streptoverticillium orinoci</name>
    <dbReference type="NCBI Taxonomy" id="67339"/>
    <lineage>
        <taxon>Bacteria</taxon>
        <taxon>Bacillati</taxon>
        <taxon>Actinomycetota</taxon>
        <taxon>Actinomycetes</taxon>
        <taxon>Kitasatosporales</taxon>
        <taxon>Streptomycetaceae</taxon>
        <taxon>Streptomyces</taxon>
    </lineage>
</organism>